<dbReference type="FunFam" id="3.10.310.40:FF:000001">
    <property type="entry name" value="Alanine--tRNA ligase"/>
    <property type="match status" value="1"/>
</dbReference>
<dbReference type="NCBIfam" id="TIGR00344">
    <property type="entry name" value="alaS"/>
    <property type="match status" value="1"/>
</dbReference>
<evidence type="ECO:0000256" key="2">
    <source>
        <dbReference type="ARBA" id="ARBA00008226"/>
    </source>
</evidence>
<dbReference type="Gene3D" id="2.40.30.130">
    <property type="match status" value="1"/>
</dbReference>
<accession>A0A8B4H8B3</accession>
<dbReference type="GO" id="GO:0004813">
    <property type="term" value="F:alanine-tRNA ligase activity"/>
    <property type="evidence" value="ECO:0007669"/>
    <property type="project" value="UniProtKB-UniRule"/>
</dbReference>
<gene>
    <name evidence="14 17" type="primary">alaS</name>
    <name evidence="17" type="ORF">NCTC10254_01768</name>
</gene>
<protein>
    <recommendedName>
        <fullName evidence="14">Alanine--tRNA ligase</fullName>
        <ecNumber evidence="14">6.1.1.7</ecNumber>
    </recommendedName>
    <alternativeName>
        <fullName evidence="14">Alanyl-tRNA synthetase</fullName>
        <shortName evidence="14">AlaRS</shortName>
    </alternativeName>
</protein>
<dbReference type="AlphaFoldDB" id="A0A8B4H8B3"/>
<evidence type="ECO:0000259" key="16">
    <source>
        <dbReference type="PROSITE" id="PS50860"/>
    </source>
</evidence>
<dbReference type="GO" id="GO:0006419">
    <property type="term" value="P:alanyl-tRNA aminoacylation"/>
    <property type="evidence" value="ECO:0007669"/>
    <property type="project" value="UniProtKB-UniRule"/>
</dbReference>
<evidence type="ECO:0000256" key="4">
    <source>
        <dbReference type="ARBA" id="ARBA00022598"/>
    </source>
</evidence>
<dbReference type="SUPFAM" id="SSF55681">
    <property type="entry name" value="Class II aaRS and biotin synthetases"/>
    <property type="match status" value="1"/>
</dbReference>
<dbReference type="InterPro" id="IPR018163">
    <property type="entry name" value="Thr/Ala-tRNA-synth_IIc_edit"/>
</dbReference>
<dbReference type="CDD" id="cd00673">
    <property type="entry name" value="AlaRS_core"/>
    <property type="match status" value="1"/>
</dbReference>
<dbReference type="FunFam" id="3.30.930.10:FF:000004">
    <property type="entry name" value="Alanine--tRNA ligase"/>
    <property type="match status" value="1"/>
</dbReference>
<keyword evidence="11 14" id="KW-0030">Aminoacyl-tRNA synthetase</keyword>
<evidence type="ECO:0000256" key="13">
    <source>
        <dbReference type="ARBA" id="ARBA00048300"/>
    </source>
</evidence>
<evidence type="ECO:0000256" key="7">
    <source>
        <dbReference type="ARBA" id="ARBA00022833"/>
    </source>
</evidence>
<evidence type="ECO:0000256" key="3">
    <source>
        <dbReference type="ARBA" id="ARBA00022555"/>
    </source>
</evidence>
<dbReference type="InterPro" id="IPR050058">
    <property type="entry name" value="Ala-tRNA_ligase"/>
</dbReference>
<reference evidence="17 18" key="1">
    <citation type="submission" date="2018-06" db="EMBL/GenBank/DDBJ databases">
        <authorList>
            <consortium name="Pathogen Informatics"/>
            <person name="Doyle S."/>
        </authorList>
    </citation>
    <scope>NUCLEOTIDE SEQUENCE [LARGE SCALE GENOMIC DNA]</scope>
    <source>
        <strain evidence="17 18">NCTC10254</strain>
    </source>
</reference>
<dbReference type="EC" id="6.1.1.7" evidence="14"/>
<keyword evidence="14" id="KW-0963">Cytoplasm</keyword>
<comment type="similarity">
    <text evidence="2 14">Belongs to the class-II aminoacyl-tRNA synthetase family.</text>
</comment>
<dbReference type="Gene3D" id="3.30.980.10">
    <property type="entry name" value="Threonyl-trna Synthetase, Chain A, domain 2"/>
    <property type="match status" value="1"/>
</dbReference>
<dbReference type="EMBL" id="UARK01000023">
    <property type="protein sequence ID" value="SPW30667.1"/>
    <property type="molecule type" value="Genomic_DNA"/>
</dbReference>
<comment type="cofactor">
    <cofactor evidence="14">
        <name>Zn(2+)</name>
        <dbReference type="ChEBI" id="CHEBI:29105"/>
    </cofactor>
    <text evidence="14">Binds 1 zinc ion per subunit.</text>
</comment>
<evidence type="ECO:0000313" key="17">
    <source>
        <dbReference type="EMBL" id="SPW30667.1"/>
    </source>
</evidence>
<dbReference type="GO" id="GO:0008270">
    <property type="term" value="F:zinc ion binding"/>
    <property type="evidence" value="ECO:0007669"/>
    <property type="project" value="UniProtKB-UniRule"/>
</dbReference>
<comment type="catalytic activity">
    <reaction evidence="13 14">
        <text>tRNA(Ala) + L-alanine + ATP = L-alanyl-tRNA(Ala) + AMP + diphosphate</text>
        <dbReference type="Rhea" id="RHEA:12540"/>
        <dbReference type="Rhea" id="RHEA-COMP:9657"/>
        <dbReference type="Rhea" id="RHEA-COMP:9923"/>
        <dbReference type="ChEBI" id="CHEBI:30616"/>
        <dbReference type="ChEBI" id="CHEBI:33019"/>
        <dbReference type="ChEBI" id="CHEBI:57972"/>
        <dbReference type="ChEBI" id="CHEBI:78442"/>
        <dbReference type="ChEBI" id="CHEBI:78497"/>
        <dbReference type="ChEBI" id="CHEBI:456215"/>
        <dbReference type="EC" id="6.1.1.7"/>
    </reaction>
</comment>
<evidence type="ECO:0000256" key="10">
    <source>
        <dbReference type="ARBA" id="ARBA00022917"/>
    </source>
</evidence>
<keyword evidence="3 14" id="KW-0820">tRNA-binding</keyword>
<dbReference type="Pfam" id="PF01411">
    <property type="entry name" value="tRNA-synt_2c"/>
    <property type="match status" value="1"/>
</dbReference>
<dbReference type="Gene3D" id="3.30.54.20">
    <property type="match status" value="1"/>
</dbReference>
<comment type="function">
    <text evidence="12 14">Catalyzes the attachment of alanine to tRNA(Ala) in a two-step reaction: alanine is first activated by ATP to form Ala-AMP and then transferred to the acceptor end of tRNA(Ala). Also edits incorrectly charged Ser-tRNA(Ala) and Gly-tRNA(Ala) via its editing domain.</text>
</comment>
<dbReference type="InterPro" id="IPR012947">
    <property type="entry name" value="tRNA_SAD"/>
</dbReference>
<dbReference type="InterPro" id="IPR018165">
    <property type="entry name" value="Ala-tRNA-synth_IIc_core"/>
</dbReference>
<dbReference type="GO" id="GO:0005829">
    <property type="term" value="C:cytosol"/>
    <property type="evidence" value="ECO:0007669"/>
    <property type="project" value="TreeGrafter"/>
</dbReference>
<feature type="region of interest" description="Disordered" evidence="15">
    <location>
        <begin position="878"/>
        <end position="910"/>
    </location>
</feature>
<dbReference type="Proteomes" id="UP000249886">
    <property type="component" value="Unassembled WGS sequence"/>
</dbReference>
<dbReference type="InterPro" id="IPR045864">
    <property type="entry name" value="aa-tRNA-synth_II/BPL/LPL"/>
</dbReference>
<dbReference type="InterPro" id="IPR018162">
    <property type="entry name" value="Ala-tRNA-ligase_IIc_anticod-bd"/>
</dbReference>
<dbReference type="PANTHER" id="PTHR11777">
    <property type="entry name" value="ALANYL-TRNA SYNTHETASE"/>
    <property type="match status" value="1"/>
</dbReference>
<dbReference type="PROSITE" id="PS50860">
    <property type="entry name" value="AA_TRNA_LIGASE_II_ALA"/>
    <property type="match status" value="1"/>
</dbReference>
<evidence type="ECO:0000256" key="12">
    <source>
        <dbReference type="ARBA" id="ARBA00024779"/>
    </source>
</evidence>
<feature type="binding site" evidence="14">
    <location>
        <position position="598"/>
    </location>
    <ligand>
        <name>Zn(2+)</name>
        <dbReference type="ChEBI" id="CHEBI:29105"/>
    </ligand>
</feature>
<feature type="domain" description="Alanyl-transfer RNA synthetases family profile" evidence="16">
    <location>
        <begin position="22"/>
        <end position="740"/>
    </location>
</feature>
<proteinExistence type="inferred from homology"/>
<dbReference type="InterPro" id="IPR009000">
    <property type="entry name" value="Transl_B-barrel_sf"/>
</dbReference>
<dbReference type="Pfam" id="PF02272">
    <property type="entry name" value="DHHA1"/>
    <property type="match status" value="1"/>
</dbReference>
<dbReference type="PANTHER" id="PTHR11777:SF9">
    <property type="entry name" value="ALANINE--TRNA LIGASE, CYTOPLASMIC"/>
    <property type="match status" value="1"/>
</dbReference>
<evidence type="ECO:0000256" key="9">
    <source>
        <dbReference type="ARBA" id="ARBA00022884"/>
    </source>
</evidence>
<name>A0A8B4H8B3_9CORY</name>
<dbReference type="Pfam" id="PF07973">
    <property type="entry name" value="tRNA_SAD"/>
    <property type="match status" value="1"/>
</dbReference>
<organism evidence="17 18">
    <name type="scientific">Corynebacterium matruchotii</name>
    <dbReference type="NCBI Taxonomy" id="43768"/>
    <lineage>
        <taxon>Bacteria</taxon>
        <taxon>Bacillati</taxon>
        <taxon>Actinomycetota</taxon>
        <taxon>Actinomycetes</taxon>
        <taxon>Mycobacteriales</taxon>
        <taxon>Corynebacteriaceae</taxon>
        <taxon>Corynebacterium</taxon>
    </lineage>
</organism>
<dbReference type="SUPFAM" id="SSF101353">
    <property type="entry name" value="Putative anticodon-binding domain of alanyl-tRNA synthetase (AlaRS)"/>
    <property type="match status" value="1"/>
</dbReference>
<dbReference type="FunFam" id="3.30.980.10:FF:000004">
    <property type="entry name" value="Alanine--tRNA ligase, cytoplasmic"/>
    <property type="match status" value="1"/>
</dbReference>
<evidence type="ECO:0000256" key="8">
    <source>
        <dbReference type="ARBA" id="ARBA00022840"/>
    </source>
</evidence>
<dbReference type="Gene3D" id="6.10.250.550">
    <property type="match status" value="1"/>
</dbReference>
<evidence type="ECO:0000256" key="11">
    <source>
        <dbReference type="ARBA" id="ARBA00023146"/>
    </source>
</evidence>
<feature type="binding site" evidence="14">
    <location>
        <position position="701"/>
    </location>
    <ligand>
        <name>Zn(2+)</name>
        <dbReference type="ChEBI" id="CHEBI:29105"/>
    </ligand>
</feature>
<feature type="binding site" evidence="14">
    <location>
        <position position="594"/>
    </location>
    <ligand>
        <name>Zn(2+)</name>
        <dbReference type="ChEBI" id="CHEBI:29105"/>
    </ligand>
</feature>
<dbReference type="Gene3D" id="3.30.930.10">
    <property type="entry name" value="Bira Bifunctional Protein, Domain 2"/>
    <property type="match status" value="1"/>
</dbReference>
<evidence type="ECO:0000256" key="15">
    <source>
        <dbReference type="SAM" id="MobiDB-lite"/>
    </source>
</evidence>
<dbReference type="SUPFAM" id="SSF50447">
    <property type="entry name" value="Translation proteins"/>
    <property type="match status" value="1"/>
</dbReference>
<dbReference type="GO" id="GO:0005524">
    <property type="term" value="F:ATP binding"/>
    <property type="evidence" value="ECO:0007669"/>
    <property type="project" value="UniProtKB-UniRule"/>
</dbReference>
<evidence type="ECO:0000313" key="18">
    <source>
        <dbReference type="Proteomes" id="UP000249886"/>
    </source>
</evidence>
<keyword evidence="4 14" id="KW-0436">Ligase</keyword>
<dbReference type="GO" id="GO:0000049">
    <property type="term" value="F:tRNA binding"/>
    <property type="evidence" value="ECO:0007669"/>
    <property type="project" value="UniProtKB-KW"/>
</dbReference>
<dbReference type="FunFam" id="3.30.54.20:FF:000001">
    <property type="entry name" value="Alanine--tRNA ligase"/>
    <property type="match status" value="1"/>
</dbReference>
<comment type="subcellular location">
    <subcellularLocation>
        <location evidence="1 14">Cytoplasm</location>
    </subcellularLocation>
</comment>
<sequence>MCLQTMGVGAKLDNSVRTLTTVQTHEIRERFTHHFVKAGHEAVPSASLILDDPNLLFVNAGMVPFKPYFLGQQTPPFPNGTATSIQKCVRTLDIEEVGITTRHNTFFQMAGNFSFGQYFKEGAITHAWSLLTSPIDEGGYGFDPEKIWVTVYLDDDEAANIWENVVGIPAERIQRLGMADNFWSMGIPGPCGPSSEIYYDRGPEYGNEGGPAADDSRYLEIWNLVFMEKERGAGTGKDNFEILGPLPKKNIDTGMGVERIACLLQGVDNVYETDLLRPVIDEAQRLTGATYGANHEDDIRFRVIADHSRTAMMIILDGVTPGNEGRGYILRRLLRRIIRSARLLGATGKTMESFMNTIMDTMTPSYPEIADNRERIQRVAITEETAFLKTLESGTELFETTAAKIKQEGKTTVAGADAFALHDTYGFPIDLTLEMAAEAGLQVDTEGFDKLMAEQRARAKADSQAKKHGHTDLSIYRDWVDNHPTEFIGYDELTAQSHVIGLLSDGKKVSEVSAGHDVEVILDASTFYAEAGGQIGDRGTMTLGDSLLRVNDVQKIGKKLWVHRATVETGGFALGDTVTAAVDPAWRHAARQAHSATHLIHAALREVLGPTAVQAGSMNKPGYLRFDFNYTEQLTPEQLEHIELITNQAVDADWQVNTIETTLDEAKTMGAMALFGENYGNIVRVVEIGGPFSMELCGGTHVAHSSQIGPVSILGESSIGSGARRIEAYSGLDSFKYLSKERTLVAGLASALKAPSAEVPDRIAQLTTKLKEAEKTIENLRKAELLAQGSRLVARAHLPNGITVASAVLPDGTTAGDLRTLAADVKNHLAGEAGVVLLASSTSDGKVPFVVAATKEAIARGANAGTIVKTLNPYIDGRGGGKPDMAQGSGSNPDGLPEGLKAASDHIATL</sequence>
<dbReference type="InterPro" id="IPR023033">
    <property type="entry name" value="Ala_tRNA_ligase_euk/bac"/>
</dbReference>
<evidence type="ECO:0000256" key="1">
    <source>
        <dbReference type="ARBA" id="ARBA00004496"/>
    </source>
</evidence>
<feature type="binding site" evidence="14">
    <location>
        <position position="697"/>
    </location>
    <ligand>
        <name>Zn(2+)</name>
        <dbReference type="ChEBI" id="CHEBI:29105"/>
    </ligand>
</feature>
<dbReference type="InterPro" id="IPR018164">
    <property type="entry name" value="Ala-tRNA-synth_IIc_N"/>
</dbReference>
<keyword evidence="9 14" id="KW-0694">RNA-binding</keyword>
<keyword evidence="7 14" id="KW-0862">Zinc</keyword>
<dbReference type="HAMAP" id="MF_00036_B">
    <property type="entry name" value="Ala_tRNA_synth_B"/>
    <property type="match status" value="1"/>
</dbReference>
<comment type="domain">
    <text evidence="14">Consists of three domains; the N-terminal catalytic domain, the editing domain and the C-terminal C-Ala domain. The editing domain removes incorrectly charged amino acids, while the C-Ala domain, along with tRNA(Ala), serves as a bridge to cooperatively bring together the editing and aminoacylation centers thus stimulating deacylation of misacylated tRNAs.</text>
</comment>
<dbReference type="GO" id="GO:0002161">
    <property type="term" value="F:aminoacyl-tRNA deacylase activity"/>
    <property type="evidence" value="ECO:0007669"/>
    <property type="project" value="TreeGrafter"/>
</dbReference>
<dbReference type="Gene3D" id="3.10.310.40">
    <property type="match status" value="1"/>
</dbReference>
<dbReference type="InterPro" id="IPR002318">
    <property type="entry name" value="Ala-tRNA-lgiase_IIc"/>
</dbReference>
<dbReference type="FunFam" id="2.40.30.130:FF:000001">
    <property type="entry name" value="Alanine--tRNA ligase"/>
    <property type="match status" value="1"/>
</dbReference>
<dbReference type="InterPro" id="IPR003156">
    <property type="entry name" value="DHHA1_dom"/>
</dbReference>
<evidence type="ECO:0000256" key="6">
    <source>
        <dbReference type="ARBA" id="ARBA00022741"/>
    </source>
</evidence>
<evidence type="ECO:0000256" key="5">
    <source>
        <dbReference type="ARBA" id="ARBA00022723"/>
    </source>
</evidence>
<keyword evidence="8 14" id="KW-0067">ATP-binding</keyword>
<keyword evidence="5 14" id="KW-0479">Metal-binding</keyword>
<comment type="caution">
    <text evidence="17">The sequence shown here is derived from an EMBL/GenBank/DDBJ whole genome shotgun (WGS) entry which is preliminary data.</text>
</comment>
<dbReference type="SUPFAM" id="SSF55186">
    <property type="entry name" value="ThrRS/AlaRS common domain"/>
    <property type="match status" value="1"/>
</dbReference>
<evidence type="ECO:0000256" key="14">
    <source>
        <dbReference type="HAMAP-Rule" id="MF_00036"/>
    </source>
</evidence>
<keyword evidence="6 14" id="KW-0547">Nucleotide-binding</keyword>
<keyword evidence="10 14" id="KW-0648">Protein biosynthesis</keyword>
<dbReference type="SMART" id="SM00863">
    <property type="entry name" value="tRNA_SAD"/>
    <property type="match status" value="1"/>
</dbReference>
<dbReference type="PRINTS" id="PR00980">
    <property type="entry name" value="TRNASYNTHALA"/>
</dbReference>